<keyword evidence="8" id="KW-1133">Transmembrane helix</keyword>
<name>A0A2T5C2U5_9BACT</name>
<dbReference type="GO" id="GO:0043565">
    <property type="term" value="F:sequence-specific DNA binding"/>
    <property type="evidence" value="ECO:0007669"/>
    <property type="project" value="InterPro"/>
</dbReference>
<dbReference type="PROSITE" id="PS51257">
    <property type="entry name" value="PROKAR_LIPOPROTEIN"/>
    <property type="match status" value="1"/>
</dbReference>
<proteinExistence type="predicted"/>
<keyword evidence="11" id="KW-1185">Reference proteome</keyword>
<dbReference type="PROSITE" id="PS01124">
    <property type="entry name" value="HTH_ARAC_FAMILY_2"/>
    <property type="match status" value="1"/>
</dbReference>
<evidence type="ECO:0000313" key="11">
    <source>
        <dbReference type="Proteomes" id="UP000243525"/>
    </source>
</evidence>
<evidence type="ECO:0000256" key="7">
    <source>
        <dbReference type="SAM" id="Coils"/>
    </source>
</evidence>
<dbReference type="PROSITE" id="PS50005">
    <property type="entry name" value="TPR"/>
    <property type="match status" value="2"/>
</dbReference>
<dbReference type="InterPro" id="IPR018060">
    <property type="entry name" value="HTH_AraC"/>
</dbReference>
<evidence type="ECO:0000259" key="9">
    <source>
        <dbReference type="PROSITE" id="PS01124"/>
    </source>
</evidence>
<dbReference type="RefSeq" id="WP_107821980.1">
    <property type="nucleotide sequence ID" value="NZ_OY782574.1"/>
</dbReference>
<dbReference type="GO" id="GO:0003700">
    <property type="term" value="F:DNA-binding transcription factor activity"/>
    <property type="evidence" value="ECO:0007669"/>
    <property type="project" value="InterPro"/>
</dbReference>
<dbReference type="SMART" id="SM00342">
    <property type="entry name" value="HTH_ARAC"/>
    <property type="match status" value="1"/>
</dbReference>
<evidence type="ECO:0000256" key="5">
    <source>
        <dbReference type="ARBA" id="ARBA00023163"/>
    </source>
</evidence>
<dbReference type="AlphaFoldDB" id="A0A2T5C2U5"/>
<evidence type="ECO:0000256" key="6">
    <source>
        <dbReference type="PROSITE-ProRule" id="PRU00339"/>
    </source>
</evidence>
<keyword evidence="7" id="KW-0175">Coiled coil</keyword>
<dbReference type="Pfam" id="PF13424">
    <property type="entry name" value="TPR_12"/>
    <property type="match status" value="2"/>
</dbReference>
<protein>
    <submittedName>
        <fullName evidence="10">AraC-like DNA-binding protein</fullName>
    </submittedName>
</protein>
<keyword evidence="4 10" id="KW-0238">DNA-binding</keyword>
<evidence type="ECO:0000256" key="3">
    <source>
        <dbReference type="ARBA" id="ARBA00023015"/>
    </source>
</evidence>
<feature type="repeat" description="TPR" evidence="6">
    <location>
        <begin position="200"/>
        <end position="233"/>
    </location>
</feature>
<sequence>MKLSFQPFTKKQASIWLVFALLIFLYSCEKTPALSPEIESIKEFYDKAEKQTVLYADSAALMLDSGINRAIQIKHDSLTVAGLFRKADLKEKQGLSRQADSIYSMLIYGKRFNIDSSAVNKIKLHYAHFNQLNGDQTKALKLCTEALEFFKQTNNNKTVVLGNIYLSDIFTLQNEYPKAMDALMEGLAIAEKIGDTKSLALLYGSLGKMYFRQQDYEKCLDCFNKVLTFNTQLENIENIAVTNQNIGTILLIQEKYNEAEKYLLEADKVLSKAGLNSKQVHVLNSLGALYERQQKYDLAIDTYTQVLELNKELNNPYIRSNVYTNIGNVYYDQRNWTKTEYFYNKSYQSLIESGENDFRDYYENMMILNDEKRNYKEAYKWARKFHNHSDSLFNIEKYQVTENLRNKYEAEKKDLQLAKMTIEKQKDNATLLKNRVLLISISALLLLTIIFSLVYYWQNRLKLQSYKELVKKNDELVAVTTEKRRQILVGENSKPSTHNEPNVGKPDLSAELVQSIKQKLNELIDQKFYQNPGTTLNETARELHTNTSYLSQVINDSFSCNFPTFINQLRVEEAQRLLRTPEFDRLSIEGIGNKAGFKSKSAFNSAFKKLTGVTPSVYKNTAFADLTE</sequence>
<keyword evidence="8" id="KW-0812">Transmembrane</keyword>
<dbReference type="EMBL" id="QAAD01000006">
    <property type="protein sequence ID" value="PTN09073.1"/>
    <property type="molecule type" value="Genomic_DNA"/>
</dbReference>
<dbReference type="SUPFAM" id="SSF48452">
    <property type="entry name" value="TPR-like"/>
    <property type="match status" value="2"/>
</dbReference>
<evidence type="ECO:0000256" key="1">
    <source>
        <dbReference type="ARBA" id="ARBA00022737"/>
    </source>
</evidence>
<dbReference type="SMART" id="SM00028">
    <property type="entry name" value="TPR"/>
    <property type="match status" value="6"/>
</dbReference>
<dbReference type="Pfam" id="PF12833">
    <property type="entry name" value="HTH_18"/>
    <property type="match status" value="1"/>
</dbReference>
<evidence type="ECO:0000256" key="2">
    <source>
        <dbReference type="ARBA" id="ARBA00022803"/>
    </source>
</evidence>
<dbReference type="SUPFAM" id="SSF46689">
    <property type="entry name" value="Homeodomain-like"/>
    <property type="match status" value="1"/>
</dbReference>
<feature type="transmembrane region" description="Helical" evidence="8">
    <location>
        <begin position="436"/>
        <end position="457"/>
    </location>
</feature>
<evidence type="ECO:0000256" key="4">
    <source>
        <dbReference type="ARBA" id="ARBA00023125"/>
    </source>
</evidence>
<feature type="domain" description="HTH araC/xylS-type" evidence="9">
    <location>
        <begin position="518"/>
        <end position="621"/>
    </location>
</feature>
<dbReference type="Proteomes" id="UP000243525">
    <property type="component" value="Unassembled WGS sequence"/>
</dbReference>
<dbReference type="PANTHER" id="PTHR45641:SF19">
    <property type="entry name" value="NEPHROCYSTIN-3"/>
    <property type="match status" value="1"/>
</dbReference>
<dbReference type="InterPro" id="IPR011990">
    <property type="entry name" value="TPR-like_helical_dom_sf"/>
</dbReference>
<keyword evidence="3" id="KW-0805">Transcription regulation</keyword>
<dbReference type="InterPro" id="IPR009057">
    <property type="entry name" value="Homeodomain-like_sf"/>
</dbReference>
<dbReference type="Gene3D" id="1.25.40.10">
    <property type="entry name" value="Tetratricopeptide repeat domain"/>
    <property type="match status" value="2"/>
</dbReference>
<organism evidence="10 11">
    <name type="scientific">Mangrovibacterium marinum</name>
    <dbReference type="NCBI Taxonomy" id="1639118"/>
    <lineage>
        <taxon>Bacteria</taxon>
        <taxon>Pseudomonadati</taxon>
        <taxon>Bacteroidota</taxon>
        <taxon>Bacteroidia</taxon>
        <taxon>Marinilabiliales</taxon>
        <taxon>Prolixibacteraceae</taxon>
        <taxon>Mangrovibacterium</taxon>
    </lineage>
</organism>
<feature type="repeat" description="TPR" evidence="6">
    <location>
        <begin position="280"/>
        <end position="313"/>
    </location>
</feature>
<dbReference type="Gene3D" id="1.10.10.60">
    <property type="entry name" value="Homeodomain-like"/>
    <property type="match status" value="2"/>
</dbReference>
<keyword evidence="2 6" id="KW-0802">TPR repeat</keyword>
<gene>
    <name evidence="10" type="ORF">C8N47_106173</name>
</gene>
<keyword evidence="5" id="KW-0804">Transcription</keyword>
<keyword evidence="8" id="KW-0472">Membrane</keyword>
<dbReference type="PROSITE" id="PS00041">
    <property type="entry name" value="HTH_ARAC_FAMILY_1"/>
    <property type="match status" value="1"/>
</dbReference>
<dbReference type="PANTHER" id="PTHR45641">
    <property type="entry name" value="TETRATRICOPEPTIDE REPEAT PROTEIN (AFU_ORTHOLOGUE AFUA_6G03870)"/>
    <property type="match status" value="1"/>
</dbReference>
<evidence type="ECO:0000313" key="10">
    <source>
        <dbReference type="EMBL" id="PTN09073.1"/>
    </source>
</evidence>
<dbReference type="InterPro" id="IPR019734">
    <property type="entry name" value="TPR_rpt"/>
</dbReference>
<evidence type="ECO:0000256" key="8">
    <source>
        <dbReference type="SAM" id="Phobius"/>
    </source>
</evidence>
<accession>A0A2T5C2U5</accession>
<reference evidence="10 11" key="1">
    <citation type="submission" date="2018-04" db="EMBL/GenBank/DDBJ databases">
        <title>Genomic Encyclopedia of Archaeal and Bacterial Type Strains, Phase II (KMG-II): from individual species to whole genera.</title>
        <authorList>
            <person name="Goeker M."/>
        </authorList>
    </citation>
    <scope>NUCLEOTIDE SEQUENCE [LARGE SCALE GENOMIC DNA]</scope>
    <source>
        <strain evidence="10 11">DSM 28823</strain>
    </source>
</reference>
<dbReference type="InterPro" id="IPR018062">
    <property type="entry name" value="HTH_AraC-typ_CS"/>
</dbReference>
<comment type="caution">
    <text evidence="10">The sequence shown here is derived from an EMBL/GenBank/DDBJ whole genome shotgun (WGS) entry which is preliminary data.</text>
</comment>
<keyword evidence="1" id="KW-0677">Repeat</keyword>
<feature type="coiled-coil region" evidence="7">
    <location>
        <begin position="398"/>
        <end position="435"/>
    </location>
</feature>
<dbReference type="OrthoDB" id="1117518at2"/>